<feature type="coiled-coil region" evidence="11">
    <location>
        <begin position="70"/>
        <end position="97"/>
    </location>
</feature>
<dbReference type="GO" id="GO:0006891">
    <property type="term" value="P:intra-Golgi vesicle-mediated transport"/>
    <property type="evidence" value="ECO:0007669"/>
    <property type="project" value="TreeGrafter"/>
</dbReference>
<evidence type="ECO:0000256" key="4">
    <source>
        <dbReference type="ARBA" id="ARBA00022989"/>
    </source>
</evidence>
<dbReference type="Pfam" id="PF12352">
    <property type="entry name" value="V-SNARE_C"/>
    <property type="match status" value="1"/>
</dbReference>
<evidence type="ECO:0000256" key="9">
    <source>
        <dbReference type="ARBA" id="ARBA00038172"/>
    </source>
</evidence>
<comment type="caution">
    <text evidence="13">The sequence shown here is derived from an EMBL/GenBank/DDBJ whole genome shotgun (WGS) entry which is preliminary data.</text>
</comment>
<name>A0A9D4LL45_DREPO</name>
<evidence type="ECO:0000313" key="13">
    <source>
        <dbReference type="EMBL" id="KAH3859719.1"/>
    </source>
</evidence>
<dbReference type="OrthoDB" id="158360at2759"/>
<reference evidence="13" key="1">
    <citation type="journal article" date="2019" name="bioRxiv">
        <title>The Genome of the Zebra Mussel, Dreissena polymorpha: A Resource for Invasive Species Research.</title>
        <authorList>
            <person name="McCartney M.A."/>
            <person name="Auch B."/>
            <person name="Kono T."/>
            <person name="Mallez S."/>
            <person name="Zhang Y."/>
            <person name="Obille A."/>
            <person name="Becker A."/>
            <person name="Abrahante J.E."/>
            <person name="Garbe J."/>
            <person name="Badalamenti J.P."/>
            <person name="Herman A."/>
            <person name="Mangelson H."/>
            <person name="Liachko I."/>
            <person name="Sullivan S."/>
            <person name="Sone E.D."/>
            <person name="Koren S."/>
            <person name="Silverstein K.A.T."/>
            <person name="Beckman K.B."/>
            <person name="Gohl D.M."/>
        </authorList>
    </citation>
    <scope>NUCLEOTIDE SEQUENCE</scope>
    <source>
        <strain evidence="13">Duluth1</strain>
        <tissue evidence="13">Whole animal</tissue>
    </source>
</reference>
<dbReference type="GO" id="GO:0015031">
    <property type="term" value="P:protein transport"/>
    <property type="evidence" value="ECO:0007669"/>
    <property type="project" value="UniProtKB-KW"/>
</dbReference>
<organism evidence="13 14">
    <name type="scientific">Dreissena polymorpha</name>
    <name type="common">Zebra mussel</name>
    <name type="synonym">Mytilus polymorpha</name>
    <dbReference type="NCBI Taxonomy" id="45954"/>
    <lineage>
        <taxon>Eukaryota</taxon>
        <taxon>Metazoa</taxon>
        <taxon>Spiralia</taxon>
        <taxon>Lophotrochozoa</taxon>
        <taxon>Mollusca</taxon>
        <taxon>Bivalvia</taxon>
        <taxon>Autobranchia</taxon>
        <taxon>Heteroconchia</taxon>
        <taxon>Euheterodonta</taxon>
        <taxon>Imparidentia</taxon>
        <taxon>Neoheterodontei</taxon>
        <taxon>Myida</taxon>
        <taxon>Dreissenoidea</taxon>
        <taxon>Dreissenidae</taxon>
        <taxon>Dreissena</taxon>
    </lineage>
</organism>
<comment type="subcellular location">
    <subcellularLocation>
        <location evidence="8">Golgi apparatus</location>
        <location evidence="8">cis-Golgi network membrane</location>
        <topology evidence="8">Single-pass type IV membrane protein</topology>
    </subcellularLocation>
</comment>
<protein>
    <recommendedName>
        <fullName evidence="15">Golgi SNAP receptor complex member 2</fullName>
    </recommendedName>
</protein>
<keyword evidence="6 10" id="KW-0472">Membrane</keyword>
<dbReference type="GO" id="GO:0031902">
    <property type="term" value="C:late endosome membrane"/>
    <property type="evidence" value="ECO:0007669"/>
    <property type="project" value="TreeGrafter"/>
</dbReference>
<dbReference type="PANTHER" id="PTHR21230">
    <property type="entry name" value="VESICLE TRANSPORT V-SNARE PROTEIN VTI1-RELATED"/>
    <property type="match status" value="1"/>
</dbReference>
<reference evidence="13" key="2">
    <citation type="submission" date="2020-11" db="EMBL/GenBank/DDBJ databases">
        <authorList>
            <person name="McCartney M.A."/>
            <person name="Auch B."/>
            <person name="Kono T."/>
            <person name="Mallez S."/>
            <person name="Becker A."/>
            <person name="Gohl D.M."/>
            <person name="Silverstein K.A.T."/>
            <person name="Koren S."/>
            <person name="Bechman K.B."/>
            <person name="Herman A."/>
            <person name="Abrahante J.E."/>
            <person name="Garbe J."/>
        </authorList>
    </citation>
    <scope>NUCLEOTIDE SEQUENCE</scope>
    <source>
        <strain evidence="13">Duluth1</strain>
        <tissue evidence="13">Whole animal</tissue>
    </source>
</reference>
<gene>
    <name evidence="13" type="ORF">DPMN_102541</name>
</gene>
<evidence type="ECO:0000256" key="1">
    <source>
        <dbReference type="ARBA" id="ARBA00022448"/>
    </source>
</evidence>
<dbReference type="GO" id="GO:0005789">
    <property type="term" value="C:endoplasmic reticulum membrane"/>
    <property type="evidence" value="ECO:0007669"/>
    <property type="project" value="TreeGrafter"/>
</dbReference>
<evidence type="ECO:0000256" key="7">
    <source>
        <dbReference type="ARBA" id="ARBA00037078"/>
    </source>
</evidence>
<sequence length="212" mass="24790">MEALYHQTNRLIQEVQHNLGNYERATGNHIQHVEHEIQAQIDILVSNCERMDILVNKEPPGRRSAAKLKADQLRYDCQHLQAALRQLQHRRYQKEQEDKDREALLTRRFERNDADTTIAIDAALQHNTKLNDVNREMDNLLGHGSGILSNLKEQRMTLKNAHKRMLDLANTLGLSNTVMRLIERRTTQDKFILYTGMFVTCAIMFLVWKYLT</sequence>
<dbReference type="PIRSF" id="PIRSF028865">
    <property type="entry name" value="Membrin-2"/>
    <property type="match status" value="1"/>
</dbReference>
<dbReference type="CDD" id="cd15863">
    <property type="entry name" value="SNARE_GS27"/>
    <property type="match status" value="1"/>
</dbReference>
<keyword evidence="2 12" id="KW-0812">Transmembrane</keyword>
<keyword evidence="11" id="KW-0175">Coiled coil</keyword>
<dbReference type="AlphaFoldDB" id="A0A9D4LL45"/>
<dbReference type="GO" id="GO:0005484">
    <property type="term" value="F:SNAP receptor activity"/>
    <property type="evidence" value="ECO:0007669"/>
    <property type="project" value="InterPro"/>
</dbReference>
<feature type="transmembrane region" description="Helical" evidence="12">
    <location>
        <begin position="191"/>
        <end position="211"/>
    </location>
</feature>
<evidence type="ECO:0000256" key="5">
    <source>
        <dbReference type="ARBA" id="ARBA00023034"/>
    </source>
</evidence>
<comment type="similarity">
    <text evidence="9 10">Belongs to the GOSR2 family.</text>
</comment>
<evidence type="ECO:0000256" key="2">
    <source>
        <dbReference type="ARBA" id="ARBA00022692"/>
    </source>
</evidence>
<accession>A0A9D4LL45</accession>
<evidence type="ECO:0008006" key="15">
    <source>
        <dbReference type="Google" id="ProtNLM"/>
    </source>
</evidence>
<evidence type="ECO:0000256" key="11">
    <source>
        <dbReference type="SAM" id="Coils"/>
    </source>
</evidence>
<evidence type="ECO:0000256" key="3">
    <source>
        <dbReference type="ARBA" id="ARBA00022927"/>
    </source>
</evidence>
<evidence type="ECO:0000256" key="6">
    <source>
        <dbReference type="ARBA" id="ARBA00023136"/>
    </source>
</evidence>
<dbReference type="InterPro" id="IPR027027">
    <property type="entry name" value="GOSR2/Membrin/Bos1"/>
</dbReference>
<evidence type="ECO:0000256" key="10">
    <source>
        <dbReference type="PIRNR" id="PIRNR028865"/>
    </source>
</evidence>
<dbReference type="GO" id="GO:0000149">
    <property type="term" value="F:SNARE binding"/>
    <property type="evidence" value="ECO:0007669"/>
    <property type="project" value="TreeGrafter"/>
</dbReference>
<dbReference type="Gene3D" id="1.20.5.110">
    <property type="match status" value="1"/>
</dbReference>
<dbReference type="EMBL" id="JAIWYP010000003">
    <property type="protein sequence ID" value="KAH3859719.1"/>
    <property type="molecule type" value="Genomic_DNA"/>
</dbReference>
<keyword evidence="3 10" id="KW-0653">Protein transport</keyword>
<proteinExistence type="inferred from homology"/>
<dbReference type="GO" id="GO:0012507">
    <property type="term" value="C:ER to Golgi transport vesicle membrane"/>
    <property type="evidence" value="ECO:0007669"/>
    <property type="project" value="TreeGrafter"/>
</dbReference>
<dbReference type="GO" id="GO:0005794">
    <property type="term" value="C:Golgi apparatus"/>
    <property type="evidence" value="ECO:0007669"/>
    <property type="project" value="UniProtKB-SubCell"/>
</dbReference>
<evidence type="ECO:0000256" key="12">
    <source>
        <dbReference type="SAM" id="Phobius"/>
    </source>
</evidence>
<comment type="function">
    <text evidence="7 10">Involved in transport of proteins from the cis/medial-Golgi to the trans-Golgi network.</text>
</comment>
<keyword evidence="5" id="KW-0333">Golgi apparatus</keyword>
<evidence type="ECO:0000313" key="14">
    <source>
        <dbReference type="Proteomes" id="UP000828390"/>
    </source>
</evidence>
<dbReference type="SUPFAM" id="SSF58038">
    <property type="entry name" value="SNARE fusion complex"/>
    <property type="match status" value="1"/>
</dbReference>
<keyword evidence="1 10" id="KW-0813">Transport</keyword>
<dbReference type="GO" id="GO:0031201">
    <property type="term" value="C:SNARE complex"/>
    <property type="evidence" value="ECO:0007669"/>
    <property type="project" value="TreeGrafter"/>
</dbReference>
<keyword evidence="4 12" id="KW-1133">Transmembrane helix</keyword>
<dbReference type="GO" id="GO:0006906">
    <property type="term" value="P:vesicle fusion"/>
    <property type="evidence" value="ECO:0007669"/>
    <property type="project" value="TreeGrafter"/>
</dbReference>
<evidence type="ECO:0000256" key="8">
    <source>
        <dbReference type="ARBA" id="ARBA00037862"/>
    </source>
</evidence>
<dbReference type="Proteomes" id="UP000828390">
    <property type="component" value="Unassembled WGS sequence"/>
</dbReference>
<dbReference type="PANTHER" id="PTHR21230:SF1">
    <property type="entry name" value="GOLGI SNAP RECEPTOR COMPLEX MEMBER 2"/>
    <property type="match status" value="1"/>
</dbReference>
<keyword evidence="14" id="KW-1185">Reference proteome</keyword>